<gene>
    <name evidence="1" type="ORF">JOF54_000715</name>
</gene>
<dbReference type="Pfam" id="PF20060">
    <property type="entry name" value="DUF6459"/>
    <property type="match status" value="1"/>
</dbReference>
<protein>
    <recommendedName>
        <fullName evidence="3">Energy transducer TonB</fullName>
    </recommendedName>
</protein>
<keyword evidence="2" id="KW-1185">Reference proteome</keyword>
<reference evidence="1 2" key="1">
    <citation type="submission" date="2021-03" db="EMBL/GenBank/DDBJ databases">
        <title>Sequencing the genomes of 1000 actinobacteria strains.</title>
        <authorList>
            <person name="Klenk H.-P."/>
        </authorList>
    </citation>
    <scope>NUCLEOTIDE SEQUENCE [LARGE SCALE GENOMIC DNA]</scope>
    <source>
        <strain evidence="1 2">DSM 12936</strain>
    </source>
</reference>
<dbReference type="Proteomes" id="UP000758168">
    <property type="component" value="Unassembled WGS sequence"/>
</dbReference>
<dbReference type="InterPro" id="IPR045596">
    <property type="entry name" value="DUF6459"/>
</dbReference>
<evidence type="ECO:0000313" key="1">
    <source>
        <dbReference type="EMBL" id="MBP2415793.1"/>
    </source>
</evidence>
<comment type="caution">
    <text evidence="1">The sequence shown here is derived from an EMBL/GenBank/DDBJ whole genome shotgun (WGS) entry which is preliminary data.</text>
</comment>
<proteinExistence type="predicted"/>
<name>A0ABS4Z422_9ACTN</name>
<evidence type="ECO:0008006" key="3">
    <source>
        <dbReference type="Google" id="ProtNLM"/>
    </source>
</evidence>
<dbReference type="RefSeq" id="WP_210053046.1">
    <property type="nucleotide sequence ID" value="NZ_BAAAMH010000023.1"/>
</dbReference>
<dbReference type="EMBL" id="JAGIOB010000001">
    <property type="protein sequence ID" value="MBP2415793.1"/>
    <property type="molecule type" value="Genomic_DNA"/>
</dbReference>
<sequence>MPLTLTRPLVTAVPESRPAPRPWPAPLLGAPHAQPALDLRPLVAVVVGGPEPPALPSGLPDPHAWSAALAVTVLEVLAGRRSVAQLSRWLEADVLAVLTGRAPRRRAGQTAPTPALRSVRVQQPAPGVAEVTVHGRLDDRPVPVALRLESRQGRWLGTALELAPLR</sequence>
<organism evidence="1 2">
    <name type="scientific">Microlunatus capsulatus</name>
    <dbReference type="NCBI Taxonomy" id="99117"/>
    <lineage>
        <taxon>Bacteria</taxon>
        <taxon>Bacillati</taxon>
        <taxon>Actinomycetota</taxon>
        <taxon>Actinomycetes</taxon>
        <taxon>Propionibacteriales</taxon>
        <taxon>Propionibacteriaceae</taxon>
        <taxon>Microlunatus</taxon>
    </lineage>
</organism>
<accession>A0ABS4Z422</accession>
<evidence type="ECO:0000313" key="2">
    <source>
        <dbReference type="Proteomes" id="UP000758168"/>
    </source>
</evidence>